<feature type="transmembrane region" description="Helical" evidence="6">
    <location>
        <begin position="675"/>
        <end position="701"/>
    </location>
</feature>
<feature type="transmembrane region" description="Helical" evidence="6">
    <location>
        <begin position="721"/>
        <end position="747"/>
    </location>
</feature>
<feature type="domain" description="ABC3 transporter permease C-terminal" evidence="7">
    <location>
        <begin position="679"/>
        <end position="792"/>
    </location>
</feature>
<organism evidence="9 10">
    <name type="scientific">Algoriphagus aquaeductus</name>
    <dbReference type="NCBI Taxonomy" id="475299"/>
    <lineage>
        <taxon>Bacteria</taxon>
        <taxon>Pseudomonadati</taxon>
        <taxon>Bacteroidota</taxon>
        <taxon>Cytophagia</taxon>
        <taxon>Cytophagales</taxon>
        <taxon>Cyclobacteriaceae</taxon>
        <taxon>Algoriphagus</taxon>
    </lineage>
</organism>
<gene>
    <name evidence="9" type="ORF">CLV31_101235</name>
</gene>
<reference evidence="9 10" key="1">
    <citation type="submission" date="2018-06" db="EMBL/GenBank/DDBJ databases">
        <title>Genomic Encyclopedia of Archaeal and Bacterial Type Strains, Phase II (KMG-II): from individual species to whole genera.</title>
        <authorList>
            <person name="Goeker M."/>
        </authorList>
    </citation>
    <scope>NUCLEOTIDE SEQUENCE [LARGE SCALE GENOMIC DNA]</scope>
    <source>
        <strain evidence="9 10">T4</strain>
    </source>
</reference>
<evidence type="ECO:0000256" key="3">
    <source>
        <dbReference type="ARBA" id="ARBA00022692"/>
    </source>
</evidence>
<dbReference type="InterPro" id="IPR025857">
    <property type="entry name" value="MacB_PCD"/>
</dbReference>
<protein>
    <submittedName>
        <fullName evidence="9">Putative ABC transport system permease protein</fullName>
    </submittedName>
</protein>
<feature type="domain" description="MacB-like periplasmic core" evidence="8">
    <location>
        <begin position="21"/>
        <end position="238"/>
    </location>
</feature>
<feature type="transmembrane region" description="Helical" evidence="6">
    <location>
        <begin position="331"/>
        <end position="357"/>
    </location>
</feature>
<feature type="transmembrane region" description="Helical" evidence="6">
    <location>
        <begin position="426"/>
        <end position="445"/>
    </location>
</feature>
<keyword evidence="3 6" id="KW-0812">Transmembrane</keyword>
<feature type="transmembrane region" description="Helical" evidence="6">
    <location>
        <begin position="21"/>
        <end position="41"/>
    </location>
</feature>
<evidence type="ECO:0000256" key="1">
    <source>
        <dbReference type="ARBA" id="ARBA00004651"/>
    </source>
</evidence>
<evidence type="ECO:0000256" key="6">
    <source>
        <dbReference type="SAM" id="Phobius"/>
    </source>
</evidence>
<evidence type="ECO:0000259" key="8">
    <source>
        <dbReference type="Pfam" id="PF12704"/>
    </source>
</evidence>
<dbReference type="PANTHER" id="PTHR30572:SF18">
    <property type="entry name" value="ABC-TYPE MACROLIDE FAMILY EXPORT SYSTEM PERMEASE COMPONENT 2"/>
    <property type="match status" value="1"/>
</dbReference>
<evidence type="ECO:0000256" key="2">
    <source>
        <dbReference type="ARBA" id="ARBA00022475"/>
    </source>
</evidence>
<dbReference type="PANTHER" id="PTHR30572">
    <property type="entry name" value="MEMBRANE COMPONENT OF TRANSPORTER-RELATED"/>
    <property type="match status" value="1"/>
</dbReference>
<comment type="subcellular location">
    <subcellularLocation>
        <location evidence="1">Cell membrane</location>
        <topology evidence="1">Multi-pass membrane protein</topology>
    </subcellularLocation>
</comment>
<feature type="transmembrane region" description="Helical" evidence="6">
    <location>
        <begin position="284"/>
        <end position="306"/>
    </location>
</feature>
<evidence type="ECO:0000256" key="4">
    <source>
        <dbReference type="ARBA" id="ARBA00022989"/>
    </source>
</evidence>
<accession>A0A326S7A8</accession>
<keyword evidence="10" id="KW-1185">Reference proteome</keyword>
<evidence type="ECO:0000259" key="7">
    <source>
        <dbReference type="Pfam" id="PF02687"/>
    </source>
</evidence>
<dbReference type="InterPro" id="IPR050250">
    <property type="entry name" value="Macrolide_Exporter_MacB"/>
</dbReference>
<dbReference type="GO" id="GO:0005886">
    <property type="term" value="C:plasma membrane"/>
    <property type="evidence" value="ECO:0007669"/>
    <property type="project" value="UniProtKB-SubCell"/>
</dbReference>
<dbReference type="AlphaFoldDB" id="A0A326S7A8"/>
<keyword evidence="5 6" id="KW-0472">Membrane</keyword>
<keyword evidence="2" id="KW-1003">Cell membrane</keyword>
<evidence type="ECO:0000313" key="9">
    <source>
        <dbReference type="EMBL" id="PZV87362.1"/>
    </source>
</evidence>
<dbReference type="RefSeq" id="WP_111391044.1">
    <property type="nucleotide sequence ID" value="NZ_QKTX01000001.1"/>
</dbReference>
<dbReference type="GO" id="GO:0022857">
    <property type="term" value="F:transmembrane transporter activity"/>
    <property type="evidence" value="ECO:0007669"/>
    <property type="project" value="TreeGrafter"/>
</dbReference>
<dbReference type="Pfam" id="PF02687">
    <property type="entry name" value="FtsX"/>
    <property type="match status" value="2"/>
</dbReference>
<feature type="domain" description="ABC3 transporter permease C-terminal" evidence="7">
    <location>
        <begin position="290"/>
        <end position="405"/>
    </location>
</feature>
<comment type="caution">
    <text evidence="9">The sequence shown here is derived from an EMBL/GenBank/DDBJ whole genome shotgun (WGS) entry which is preliminary data.</text>
</comment>
<feature type="transmembrane region" description="Helical" evidence="6">
    <location>
        <begin position="762"/>
        <end position="782"/>
    </location>
</feature>
<sequence>MWKNYFKISLRNLQKRKLYAGINLLGLTLAITSFLAIGLFIHHEWSYDRMYTGSDRIYRINQEFTMGGESQLASTSPSALMPTLLEEFPEVETGTLVFDLSIFSSVMIDAGTGNSEENKFAYVDERFFEVFDFRLLAGQPGRILSEPNQIVLTENTANRYFGSAQNAEGKILKVEGKDYLITGVMENFPSNSHLDFDFLASFKTHRHGREPAWSPSNYYSYVKLKEGADIADFQAKLPAMIEKYLGADMREYGFSFAFFPQPVTAIHLGNQSLNSIKPGTDIQYLYIFAVVALLLVVIGVINYVNLATAEATERHKEVGLRKVMGAERFQLFGQFVAESMVLTAAAVGLSLVGIYLLSEPLTGLVGFKISLDPLLSLPGWMGILLFVILIGLLAGIYPSLILSGMRPIQALGNKVKIGSGAWVRKGLVVIQFFFSIGLLIATLLVKDQLEYMQEVNLGYTKERLISINFHYNLIPKAEAIQQELVRTGSAETIALAANMPVHVKAKYSIFPGGDNDREVMVTGYAGDHHLLKTAGLELISGQDFSETDMMRNQQADTVSGYPILLNETSVKELGWSVEDAVGKKVNFGGGTAWVKGVVKNFYFNSLHHQVGPMVIFLNPDETNVMLIRIPAGDPSAHLASLGEAWKTLVPDRPFNYQFVDQAYAQQYRSEEKVGILFGVFSGLAIFIALMGLFGLVSYVALRRTREIGIRKVLGATQTDVVGVLAADFFKLLFLAALLAIAVSWWFIRSWLQGFAHQTAVEIYPFLTAILLVLLLSVLTIFYRSWKVYTLNPSKTLKND</sequence>
<feature type="transmembrane region" description="Helical" evidence="6">
    <location>
        <begin position="377"/>
        <end position="405"/>
    </location>
</feature>
<name>A0A326S7A8_9BACT</name>
<keyword evidence="4 6" id="KW-1133">Transmembrane helix</keyword>
<dbReference type="Proteomes" id="UP000248917">
    <property type="component" value="Unassembled WGS sequence"/>
</dbReference>
<evidence type="ECO:0000313" key="10">
    <source>
        <dbReference type="Proteomes" id="UP000248917"/>
    </source>
</evidence>
<dbReference type="InterPro" id="IPR003838">
    <property type="entry name" value="ABC3_permease_C"/>
</dbReference>
<dbReference type="EMBL" id="QKTX01000001">
    <property type="protein sequence ID" value="PZV87362.1"/>
    <property type="molecule type" value="Genomic_DNA"/>
</dbReference>
<proteinExistence type="predicted"/>
<dbReference type="OrthoDB" id="5933722at2"/>
<dbReference type="Pfam" id="PF12704">
    <property type="entry name" value="MacB_PCD"/>
    <property type="match status" value="1"/>
</dbReference>
<evidence type="ECO:0000256" key="5">
    <source>
        <dbReference type="ARBA" id="ARBA00023136"/>
    </source>
</evidence>